<gene>
    <name evidence="1" type="ORF">ANE_LOCUS11459</name>
</gene>
<keyword evidence="2" id="KW-1185">Reference proteome</keyword>
<comment type="caution">
    <text evidence="1">The sequence shown here is derived from an EMBL/GenBank/DDBJ whole genome shotgun (WGS) entry which is preliminary data.</text>
</comment>
<evidence type="ECO:0000313" key="2">
    <source>
        <dbReference type="Proteomes" id="UP000489600"/>
    </source>
</evidence>
<reference evidence="1" key="1">
    <citation type="submission" date="2019-07" db="EMBL/GenBank/DDBJ databases">
        <authorList>
            <person name="Dittberner H."/>
        </authorList>
    </citation>
    <scope>NUCLEOTIDE SEQUENCE [LARGE SCALE GENOMIC DNA]</scope>
</reference>
<sequence length="60" mass="6914">MSVRSYLLEIRTYPQLKVLYPVGFGARPPPGIRTSYIMQNSKVHHLNLCHSDICPFRPKS</sequence>
<organism evidence="1 2">
    <name type="scientific">Arabis nemorensis</name>
    <dbReference type="NCBI Taxonomy" id="586526"/>
    <lineage>
        <taxon>Eukaryota</taxon>
        <taxon>Viridiplantae</taxon>
        <taxon>Streptophyta</taxon>
        <taxon>Embryophyta</taxon>
        <taxon>Tracheophyta</taxon>
        <taxon>Spermatophyta</taxon>
        <taxon>Magnoliopsida</taxon>
        <taxon>eudicotyledons</taxon>
        <taxon>Gunneridae</taxon>
        <taxon>Pentapetalae</taxon>
        <taxon>rosids</taxon>
        <taxon>malvids</taxon>
        <taxon>Brassicales</taxon>
        <taxon>Brassicaceae</taxon>
        <taxon>Arabideae</taxon>
        <taxon>Arabis</taxon>
    </lineage>
</organism>
<proteinExistence type="predicted"/>
<accession>A0A565BH96</accession>
<evidence type="ECO:0000313" key="1">
    <source>
        <dbReference type="EMBL" id="VVB01015.1"/>
    </source>
</evidence>
<protein>
    <submittedName>
        <fullName evidence="1">Uncharacterized protein</fullName>
    </submittedName>
</protein>
<name>A0A565BH96_9BRAS</name>
<dbReference type="AlphaFoldDB" id="A0A565BH96"/>
<dbReference type="Proteomes" id="UP000489600">
    <property type="component" value="Unassembled WGS sequence"/>
</dbReference>
<dbReference type="EMBL" id="CABITT030000004">
    <property type="protein sequence ID" value="VVB01015.1"/>
    <property type="molecule type" value="Genomic_DNA"/>
</dbReference>